<dbReference type="STRING" id="1835254.CL55_00004780"/>
<proteinExistence type="predicted"/>
<dbReference type="KEGG" id="pdq:CL55_00004780"/>
<dbReference type="HOGENOM" id="CLU_1022543_0_0_4"/>
<accession>A0A0E3ZKU3</accession>
<dbReference type="PATRIC" id="fig|576611.7.peg.482"/>
<gene>
    <name evidence="1" type="ORF">CL55_00004780</name>
</gene>
<name>A0A0E3ZKU3_9BURK</name>
<protein>
    <submittedName>
        <fullName evidence="1">Uncharacterized protein</fullName>
    </submittedName>
</protein>
<dbReference type="EMBL" id="CP007501">
    <property type="protein sequence ID" value="AKD24811.1"/>
    <property type="molecule type" value="Genomic_DNA"/>
</dbReference>
<reference evidence="1 2" key="1">
    <citation type="submission" date="2014-03" db="EMBL/GenBank/DDBJ databases">
        <title>Genome of Polynucleobacter strain MWH-MoK4.</title>
        <authorList>
            <person name="Hahn M.W."/>
        </authorList>
    </citation>
    <scope>NUCLEOTIDE SEQUENCE [LARGE SCALE GENOMIC DNA]</scope>
    <source>
        <strain evidence="1 2">MWH-MoK4</strain>
    </source>
</reference>
<keyword evidence="2" id="KW-1185">Reference proteome</keyword>
<organism evidence="1 2">
    <name type="scientific">Polynucleobacter duraquae</name>
    <dbReference type="NCBI Taxonomy" id="1835254"/>
    <lineage>
        <taxon>Bacteria</taxon>
        <taxon>Pseudomonadati</taxon>
        <taxon>Pseudomonadota</taxon>
        <taxon>Betaproteobacteria</taxon>
        <taxon>Burkholderiales</taxon>
        <taxon>Burkholderiaceae</taxon>
        <taxon>Polynucleobacter</taxon>
    </lineage>
</organism>
<dbReference type="RefSeq" id="WP_046329709.1">
    <property type="nucleotide sequence ID" value="NZ_CP007501.1"/>
</dbReference>
<evidence type="ECO:0000313" key="1">
    <source>
        <dbReference type="EMBL" id="AKD24811.1"/>
    </source>
</evidence>
<dbReference type="AlphaFoldDB" id="A0A0E3ZKU3"/>
<dbReference type="Proteomes" id="UP000061135">
    <property type="component" value="Chromosome"/>
</dbReference>
<dbReference type="OrthoDB" id="9816564at2"/>
<evidence type="ECO:0000313" key="2">
    <source>
        <dbReference type="Proteomes" id="UP000061135"/>
    </source>
</evidence>
<sequence length="272" mass="31273">MLVKLGYEAHLVIMGGFAPNFTFHTAQDLSHLHPDLKHSGQFSLDEQEKLKIILDEGVTIYPEVVVGNPLGAKRIVRYFLNHDGAVTGHKSNFTKDDFILAYTSLYFKDPHHVLNKPITDNNFNDTNAPIWDNRTINATYIGKGSNYLKCHVIENTLEIAREWPATKHELSLLLKNTKYLYCWDNLTQLSADAILCGAKIVLLQDYQINRLSGQLGNFPYLIGTIRGNRIELNEYENYESDRKSFIEDYKFRLNNWDKNVNESVIAIVNFFL</sequence>